<dbReference type="Proteomes" id="UP000019365">
    <property type="component" value="Unassembled WGS sequence"/>
</dbReference>
<evidence type="ECO:0000259" key="7">
    <source>
        <dbReference type="Pfam" id="PF10509"/>
    </source>
</evidence>
<keyword evidence="3" id="KW-0547">Nucleotide-binding</keyword>
<name>W7UBS0_RUMFL</name>
<dbReference type="PRINTS" id="PR00473">
    <property type="entry name" value="GALCTOKINASE"/>
</dbReference>
<evidence type="ECO:0000313" key="8">
    <source>
        <dbReference type="EMBL" id="EWM52546.1"/>
    </source>
</evidence>
<protein>
    <recommendedName>
        <fullName evidence="10">Galactokinase</fullName>
    </recommendedName>
</protein>
<proteinExistence type="inferred from homology"/>
<gene>
    <name evidence="8" type="ORF">RF007C_08390</name>
</gene>
<evidence type="ECO:0008006" key="10">
    <source>
        <dbReference type="Google" id="ProtNLM"/>
    </source>
</evidence>
<keyword evidence="9" id="KW-1185">Reference proteome</keyword>
<accession>W7UBS0</accession>
<dbReference type="PANTHER" id="PTHR10457:SF7">
    <property type="entry name" value="GALACTOKINASE-RELATED"/>
    <property type="match status" value="1"/>
</dbReference>
<evidence type="ECO:0000313" key="9">
    <source>
        <dbReference type="Proteomes" id="UP000019365"/>
    </source>
</evidence>
<dbReference type="AlphaFoldDB" id="W7UBS0"/>
<feature type="domain" description="GHMP kinase N-terminal" evidence="6">
    <location>
        <begin position="129"/>
        <end position="216"/>
    </location>
</feature>
<dbReference type="RefSeq" id="WP_037301048.1">
    <property type="nucleotide sequence ID" value="NZ_ATAX01000035.1"/>
</dbReference>
<reference evidence="8 9" key="1">
    <citation type="journal article" date="2014" name="PLoS ONE">
        <title>Rumen cellulosomics: divergent fiber-degrading strategies revealed by comparative genome-wide analysis of six ruminococcal strains.</title>
        <authorList>
            <person name="Dassa B."/>
            <person name="Borovok I."/>
            <person name="Ruimy-Israeli V."/>
            <person name="Lamed R."/>
            <person name="Flint H.J."/>
            <person name="Duncan S.H."/>
            <person name="Henrissat B."/>
            <person name="Coutinho P."/>
            <person name="Morrison M."/>
            <person name="Mosoni P."/>
            <person name="Yeoman C.J."/>
            <person name="White B.A."/>
            <person name="Bayer E.A."/>
        </authorList>
    </citation>
    <scope>NUCLEOTIDE SEQUENCE [LARGE SCALE GENOMIC DNA]</scope>
    <source>
        <strain evidence="8 9">007c</strain>
    </source>
</reference>
<dbReference type="InterPro" id="IPR036554">
    <property type="entry name" value="GHMP_kinase_C_sf"/>
</dbReference>
<evidence type="ECO:0000256" key="4">
    <source>
        <dbReference type="ARBA" id="ARBA00022777"/>
    </source>
</evidence>
<dbReference type="PIRSF" id="PIRSF000530">
    <property type="entry name" value="Galactokinase"/>
    <property type="match status" value="1"/>
</dbReference>
<dbReference type="PANTHER" id="PTHR10457">
    <property type="entry name" value="MEVALONATE KINASE/GALACTOKINASE"/>
    <property type="match status" value="1"/>
</dbReference>
<comment type="similarity">
    <text evidence="1">Belongs to the GHMP kinase family. GalK subfamily.</text>
</comment>
<dbReference type="InterPro" id="IPR006204">
    <property type="entry name" value="GHMP_kinase_N_dom"/>
</dbReference>
<dbReference type="InterPro" id="IPR006203">
    <property type="entry name" value="GHMP_knse_ATP-bd_CS"/>
</dbReference>
<dbReference type="SUPFAM" id="SSF54211">
    <property type="entry name" value="Ribosomal protein S5 domain 2-like"/>
    <property type="match status" value="1"/>
</dbReference>
<dbReference type="PRINTS" id="PR00959">
    <property type="entry name" value="MEVGALKINASE"/>
</dbReference>
<dbReference type="Gene3D" id="3.30.70.890">
    <property type="entry name" value="GHMP kinase, C-terminal domain"/>
    <property type="match status" value="1"/>
</dbReference>
<evidence type="ECO:0000256" key="1">
    <source>
        <dbReference type="ARBA" id="ARBA00006566"/>
    </source>
</evidence>
<dbReference type="Pfam" id="PF10509">
    <property type="entry name" value="GalKase_gal_bdg"/>
    <property type="match status" value="1"/>
</dbReference>
<dbReference type="Gene3D" id="3.30.230.10">
    <property type="match status" value="1"/>
</dbReference>
<keyword evidence="2" id="KW-0808">Transferase</keyword>
<dbReference type="InterPro" id="IPR014721">
    <property type="entry name" value="Ribsml_uS5_D2-typ_fold_subgr"/>
</dbReference>
<dbReference type="InterPro" id="IPR000705">
    <property type="entry name" value="Galactokinase"/>
</dbReference>
<dbReference type="eggNOG" id="COG0153">
    <property type="taxonomic scope" value="Bacteria"/>
</dbReference>
<dbReference type="InterPro" id="IPR020568">
    <property type="entry name" value="Ribosomal_Su5_D2-typ_SF"/>
</dbReference>
<dbReference type="EMBL" id="ATAX01000035">
    <property type="protein sequence ID" value="EWM52546.1"/>
    <property type="molecule type" value="Genomic_DNA"/>
</dbReference>
<dbReference type="SUPFAM" id="SSF55060">
    <property type="entry name" value="GHMP Kinase, C-terminal domain"/>
    <property type="match status" value="1"/>
</dbReference>
<dbReference type="GO" id="GO:0006012">
    <property type="term" value="P:galactose metabolic process"/>
    <property type="evidence" value="ECO:0007669"/>
    <property type="project" value="InterPro"/>
</dbReference>
<dbReference type="Pfam" id="PF00288">
    <property type="entry name" value="GHMP_kinases_N"/>
    <property type="match status" value="1"/>
</dbReference>
<comment type="caution">
    <text evidence="8">The sequence shown here is derived from an EMBL/GenBank/DDBJ whole genome shotgun (WGS) entry which is preliminary data.</text>
</comment>
<sequence length="428" mass="45995">MDIHGLISGISEGRFDDQLRRLYGASDRAVLRSRARYLSAAEGFSRFCPLCEEIHVYSAPGRTEIGGNHTDHQHGCVLAAAVSLDMIAVVSFRDDGVIRIKSEGYMTDEIDLGALEVNDAEKGTSAALIRGIAAKFTEMGVNIGGFDAYVTSEVKSGSGLSSSAAFEVLIAFIINEKYNEGRASSAELAAIGKFAENVYFGKACGLMDQMVCAAGGFVAVDFADPSAPVVTSVDFDFDKEGYSVCITDTKGSHADLSEDYSAVSADMQQVADAMGASCLREADEEEFYRLIPQLRNTCTDRALLRAAHFFAENVRAAEETRALSDGDTERFFGLVEESGISSAELLQNLYTVRKPEDQPLMLGIMLSKRFLGGSGAVRVHGGGFAGTIQAFVPGYLAVDYAAEMERIFGEGCCYVLTVRPVGGYELLL</sequence>
<evidence type="ECO:0000256" key="3">
    <source>
        <dbReference type="ARBA" id="ARBA00022741"/>
    </source>
</evidence>
<feature type="domain" description="Galactokinase N-terminal" evidence="7">
    <location>
        <begin position="53"/>
        <end position="91"/>
    </location>
</feature>
<dbReference type="GO" id="GO:0005524">
    <property type="term" value="F:ATP binding"/>
    <property type="evidence" value="ECO:0007669"/>
    <property type="project" value="UniProtKB-KW"/>
</dbReference>
<keyword evidence="4" id="KW-0418">Kinase</keyword>
<keyword evidence="5" id="KW-0067">ATP-binding</keyword>
<organism evidence="8 9">
    <name type="scientific">Ruminococcus flavefaciens 007c</name>
    <dbReference type="NCBI Taxonomy" id="1341157"/>
    <lineage>
        <taxon>Bacteria</taxon>
        <taxon>Bacillati</taxon>
        <taxon>Bacillota</taxon>
        <taxon>Clostridia</taxon>
        <taxon>Eubacteriales</taxon>
        <taxon>Oscillospiraceae</taxon>
        <taxon>Ruminococcus</taxon>
    </lineage>
</organism>
<dbReference type="PATRIC" id="fig|1341157.4.peg.2921"/>
<dbReference type="InterPro" id="IPR006206">
    <property type="entry name" value="Mevalonate/galactokinase"/>
</dbReference>
<dbReference type="PROSITE" id="PS00627">
    <property type="entry name" value="GHMP_KINASES_ATP"/>
    <property type="match status" value="1"/>
</dbReference>
<evidence type="ECO:0000256" key="2">
    <source>
        <dbReference type="ARBA" id="ARBA00022679"/>
    </source>
</evidence>
<dbReference type="GO" id="GO:0005829">
    <property type="term" value="C:cytosol"/>
    <property type="evidence" value="ECO:0007669"/>
    <property type="project" value="TreeGrafter"/>
</dbReference>
<evidence type="ECO:0000259" key="6">
    <source>
        <dbReference type="Pfam" id="PF00288"/>
    </source>
</evidence>
<evidence type="ECO:0000256" key="5">
    <source>
        <dbReference type="ARBA" id="ARBA00022840"/>
    </source>
</evidence>
<dbReference type="OrthoDB" id="250531at2"/>
<dbReference type="GO" id="GO:0004335">
    <property type="term" value="F:galactokinase activity"/>
    <property type="evidence" value="ECO:0007669"/>
    <property type="project" value="InterPro"/>
</dbReference>
<dbReference type="InterPro" id="IPR019539">
    <property type="entry name" value="GalKase_N"/>
</dbReference>